<evidence type="ECO:0000313" key="2">
    <source>
        <dbReference type="Proteomes" id="UP000095712"/>
    </source>
</evidence>
<name>A0A174U5M7_9FIRM</name>
<dbReference type="Proteomes" id="UP000095712">
    <property type="component" value="Unassembled WGS sequence"/>
</dbReference>
<gene>
    <name evidence="1" type="ORF">ERS852523_04154</name>
</gene>
<dbReference type="AlphaFoldDB" id="A0A174U5M7"/>
<proteinExistence type="predicted"/>
<reference evidence="1 2" key="1">
    <citation type="submission" date="2015-09" db="EMBL/GenBank/DDBJ databases">
        <authorList>
            <consortium name="Pathogen Informatics"/>
        </authorList>
    </citation>
    <scope>NUCLEOTIDE SEQUENCE [LARGE SCALE GENOMIC DNA]</scope>
    <source>
        <strain evidence="1 2">2789STDY5834911</strain>
    </source>
</reference>
<dbReference type="EMBL" id="CZAW01000086">
    <property type="protein sequence ID" value="CUQ14960.1"/>
    <property type="molecule type" value="Genomic_DNA"/>
</dbReference>
<sequence>MFIGNKKCRIYAACGVSQTPTGNENKEEGTNEKILFVVQKTYYRSNLYRTDPGYHYRTVSGKPFRTGSYRHKSHRKHLHECPEHDDLSTGLLFHYHGYLQYRKCPHNRQDHSRCHDLFPVHHSPCQPGRTDHPAADPSR</sequence>
<organism evidence="1 2">
    <name type="scientific">Blautia wexlerae</name>
    <dbReference type="NCBI Taxonomy" id="418240"/>
    <lineage>
        <taxon>Bacteria</taxon>
        <taxon>Bacillati</taxon>
        <taxon>Bacillota</taxon>
        <taxon>Clostridia</taxon>
        <taxon>Lachnospirales</taxon>
        <taxon>Lachnospiraceae</taxon>
        <taxon>Blautia</taxon>
    </lineage>
</organism>
<protein>
    <submittedName>
        <fullName evidence="1">Uncharacterized protein</fullName>
    </submittedName>
</protein>
<accession>A0A174U5M7</accession>
<evidence type="ECO:0000313" key="1">
    <source>
        <dbReference type="EMBL" id="CUQ14960.1"/>
    </source>
</evidence>